<dbReference type="PANTHER" id="PTHR11731:SF193">
    <property type="entry name" value="DIPEPTIDYL PEPTIDASE 9"/>
    <property type="match status" value="1"/>
</dbReference>
<name>A0A3N0EQY0_SINP1</name>
<dbReference type="Pfam" id="PF00326">
    <property type="entry name" value="Peptidase_S9"/>
    <property type="match status" value="1"/>
</dbReference>
<keyword evidence="3" id="KW-1185">Reference proteome</keyword>
<dbReference type="InterPro" id="IPR029058">
    <property type="entry name" value="AB_hydrolase_fold"/>
</dbReference>
<dbReference type="AlphaFoldDB" id="A0A3N0EQY0"/>
<proteinExistence type="predicted"/>
<dbReference type="InterPro" id="IPR011042">
    <property type="entry name" value="6-blade_b-propeller_TolB-like"/>
</dbReference>
<dbReference type="Proteomes" id="UP000267469">
    <property type="component" value="Unassembled WGS sequence"/>
</dbReference>
<dbReference type="Gene3D" id="3.40.50.1820">
    <property type="entry name" value="alpha/beta hydrolase"/>
    <property type="match status" value="1"/>
</dbReference>
<evidence type="ECO:0000313" key="3">
    <source>
        <dbReference type="Proteomes" id="UP000267469"/>
    </source>
</evidence>
<comment type="caution">
    <text evidence="2">The sequence shown here is derived from an EMBL/GenBank/DDBJ whole genome shotgun (WGS) entry which is preliminary data.</text>
</comment>
<reference evidence="2 3" key="1">
    <citation type="submission" date="2018-10" db="EMBL/GenBank/DDBJ databases">
        <title>Sinomicrobium pectinilyticum sp. nov., a pectinase-producing bacterium isolated from alkaline and saline soil, and emended description of the genus Sinomicrobium.</title>
        <authorList>
            <person name="Cheng B."/>
            <person name="Li C."/>
            <person name="Lai Q."/>
            <person name="Du M."/>
            <person name="Shao Z."/>
            <person name="Xu P."/>
            <person name="Yang C."/>
        </authorList>
    </citation>
    <scope>NUCLEOTIDE SEQUENCE [LARGE SCALE GENOMIC DNA]</scope>
    <source>
        <strain evidence="2 3">5DNS001</strain>
    </source>
</reference>
<dbReference type="GO" id="GO:0006508">
    <property type="term" value="P:proteolysis"/>
    <property type="evidence" value="ECO:0007669"/>
    <property type="project" value="InterPro"/>
</dbReference>
<dbReference type="SUPFAM" id="SSF69304">
    <property type="entry name" value="Tricorn protease N-terminal domain"/>
    <property type="match status" value="1"/>
</dbReference>
<gene>
    <name evidence="2" type="ORF">ED312_06545</name>
</gene>
<dbReference type="Gene3D" id="2.120.10.30">
    <property type="entry name" value="TolB, C-terminal domain"/>
    <property type="match status" value="2"/>
</dbReference>
<dbReference type="GO" id="GO:0008236">
    <property type="term" value="F:serine-type peptidase activity"/>
    <property type="evidence" value="ECO:0007669"/>
    <property type="project" value="InterPro"/>
</dbReference>
<feature type="domain" description="Peptidase S9 prolyl oligopeptidase catalytic" evidence="1">
    <location>
        <begin position="699"/>
        <end position="867"/>
    </location>
</feature>
<dbReference type="InterPro" id="IPR050278">
    <property type="entry name" value="Serine_Prot_S9B/DPPIV"/>
</dbReference>
<dbReference type="InterPro" id="IPR001375">
    <property type="entry name" value="Peptidase_S9_cat"/>
</dbReference>
<evidence type="ECO:0000313" key="2">
    <source>
        <dbReference type="EMBL" id="RNL90325.1"/>
    </source>
</evidence>
<dbReference type="GO" id="GO:0008239">
    <property type="term" value="F:dipeptidyl-peptidase activity"/>
    <property type="evidence" value="ECO:0007669"/>
    <property type="project" value="TreeGrafter"/>
</dbReference>
<evidence type="ECO:0000259" key="1">
    <source>
        <dbReference type="Pfam" id="PF00326"/>
    </source>
</evidence>
<dbReference type="SUPFAM" id="SSF53474">
    <property type="entry name" value="alpha/beta-Hydrolases"/>
    <property type="match status" value="1"/>
</dbReference>
<dbReference type="OrthoDB" id="9812921at2"/>
<dbReference type="RefSeq" id="WP_123215212.1">
    <property type="nucleotide sequence ID" value="NZ_RJTM01000033.1"/>
</dbReference>
<accession>A0A3N0EQY0</accession>
<protein>
    <submittedName>
        <fullName evidence="2">S9 family peptidase</fullName>
    </submittedName>
</protein>
<dbReference type="PANTHER" id="PTHR11731">
    <property type="entry name" value="PROTEASE FAMILY S9B,C DIPEPTIDYL-PEPTIDASE IV-RELATED"/>
    <property type="match status" value="1"/>
</dbReference>
<sequence>MNKSIYTSYPKFFLPTLLIILLFFTDPLATQNGAKKIYTPDLDSLWSDNTYIKKLSPNGDWVTYVEVFNNKENLLTLKNTSNSISHTFKDCNIADFSLNSKWFGGISGDRELILVDLVNHTKEVYPDILSRLFHFSKSGNYVAAYQKGDGTPDILLIVNLNTKDVVTISGVTEYQWHPVNDQLLLVKEQEGQKKVMRYEAKNGKSIDLIENRENDYRFLKWSDSGNAVFVDQQKDTNTLHYVGPDGSLLSLDDTTIATLGGGYRLSDREAYISGDGEKVLFYRQVISEKQEAMNPTMEVWNTDDPWIYPRKKFYEERELQYVLTAWYPGTGLLVPIETEKFPSAALNINHDYALVYNQLDYEPLYKYYPNADLYLKDMQTGKTRLVCKNQYTEGKFVTISPKGRYVVYFKNHQWWAYDTQKNQAVNLTSDIKVDFHNMDIEFAGDLYPYGNAGWLGEDDYIVLYDQFDIWLIRPDGKEKRRITRGREQNISYRVSREVSRNDFYQLTINQNFASGSLDISQGVLLKMFDLGTYKTGYALWQNDNSVKTITLQDLRLDKVLASPGNDILVYRKQKFDTPIGIYSYDRTTMQEHLIYQSNKELLDYDLGKAAWIGYTSPEGKPLKGVLVYPAGYDPNKKYPMISHIYERESKNILRFAPPSDYSMSGFNLLKYITNGYFVFYPDFTYTMGDPGISALECLTTGVEKALQTGRIDEGRLGLIGHSFGGYETAFIVTQTDMFSAAVAGAAATDLINWYHDVSWHFKMPQLWRIENWQWRMGTSFYNNKEGYYRNSALQHIENVNTPLMLWTGKLDTNVNWNQSVNMFMALKRLNKKSKMLLFEKEGHVISQREHQMILSREIFNWMERYVKGNS</sequence>
<dbReference type="EMBL" id="RJTM01000033">
    <property type="protein sequence ID" value="RNL90325.1"/>
    <property type="molecule type" value="Genomic_DNA"/>
</dbReference>
<organism evidence="2 3">
    <name type="scientific">Sinomicrobium pectinilyticum</name>
    <dbReference type="NCBI Taxonomy" id="1084421"/>
    <lineage>
        <taxon>Bacteria</taxon>
        <taxon>Pseudomonadati</taxon>
        <taxon>Bacteroidota</taxon>
        <taxon>Flavobacteriia</taxon>
        <taxon>Flavobacteriales</taxon>
        <taxon>Flavobacteriaceae</taxon>
        <taxon>Sinomicrobium</taxon>
    </lineage>
</organism>
<dbReference type="SUPFAM" id="SSF82171">
    <property type="entry name" value="DPP6 N-terminal domain-like"/>
    <property type="match status" value="1"/>
</dbReference>